<sequence>MSSFPANKYTRYKPATAFFLNWLLRARGRGRHGGKRANLKTLHIVVMEVARDPSNLTPKLLHDLPKALAASLSNLAVEGENVVETGENAKFENYYEVLEMDEGYFPDEGANEAGIPKRAKIDRARLFEEAFTDELRLEVGYFFVELDELMESVWRVYVDVKREKCTMVEATVVVKLVMDAASALTAQLQLKYPSLTAAKQLFNIVQNEAPESSRRVMLAINEKFLWDLKESQDNGDGVVPYIPDMFILEYLSTHTLACNEKELTIPDGYFGENYGGERTPQYVSIPDPVNNKVFLLQQLPLLVKVIFHIKAQRGYGFESETQLGSFTTLIEEMLTSGEVTIPVVFACMCWMKSVAALQGNAGLGRNISLTFKHSTQLMRSIEATAAKHSYFTHLRFLARANPLFAGLMMLDHHFMHLQLAHEAALSGSTLRLFGHLYNALVKEGYLQLISMIDDMLEIYNESVFAPSQAAAKHGSYYRTYLRSLKLRTPAVDAAFRAAKGNAKAPSELYFNTLSQTFRLVKLNDKSELGGASWPAILEGTAKVCSAELFESRVQSRDLLRLNDDFGDVFSEICRVLEQRDFYNFAVAHNMSGRRQETQTSDRAATFMLQLLDAAAGCKCASKARGHAWKTSTDVCKEIAAMIGNRYAAFDPDLVTQEYGSVSFKKPTMNENREQVFADLMAMLEGSDGPLSENKLSYLKEEIRKDPLLLGVVEGAGTPAEYSALCTLLHQAAAGPAHNCELVEWMAQMGALLNQPLHCRKEPLQKDRVSPRDALPNTMAVHSAAIAGNEHIVSLLLQADNMVDLNTPTFHSKETLVHLAVKNGNRSLFSTIWWFGADLGINTGDGRRVCDLTDDEDWARELATSLPKSVGPSSRRHKNQLRAELHSWVSTQKETRNPGVTTRSDGKKTSKKGKKKTTNEESMIANAAELKHIRFEEKSRLVTSLLVSAGLKLDANTESTSITTLEELLMSSLSALFTRLRDTNICANDKIDDVQHATKVIEELMAHVQRFSDRSRINSTLSNKRSLIAATAAHCIQMMQRFYRVDDAALRGPELAAIRELCAVSIPYTKFVVGTAQLLISVDKEAQARHVLEVLEKRLLKMPFAQRNLVKFREVVETYSAAREEMGFGQTSSSDALSRLDWYLTSAVGDYQLQLILDKLVGQTFYCDFVLSVGPSDHQFKLLTSAITATPELSGVVCFPKNDKRIIHGGPSKADLAKTRAVLAVLSMTWTYSLTRIRTSRRCTSEICLGSFMLSVAGVFRAATMA</sequence>
<organism evidence="2 3">
    <name type="scientific">Phytophthora infestans</name>
    <name type="common">Potato late blight agent</name>
    <name type="synonym">Botrytis infestans</name>
    <dbReference type="NCBI Taxonomy" id="4787"/>
    <lineage>
        <taxon>Eukaryota</taxon>
        <taxon>Sar</taxon>
        <taxon>Stramenopiles</taxon>
        <taxon>Oomycota</taxon>
        <taxon>Peronosporomycetes</taxon>
        <taxon>Peronosporales</taxon>
        <taxon>Peronosporaceae</taxon>
        <taxon>Phytophthora</taxon>
    </lineage>
</organism>
<accession>A0A8S9V450</accession>
<reference evidence="2" key="1">
    <citation type="submission" date="2020-03" db="EMBL/GenBank/DDBJ databases">
        <title>Hybrid Assembly of Korean Phytophthora infestans isolates.</title>
        <authorList>
            <person name="Prokchorchik M."/>
            <person name="Lee Y."/>
            <person name="Seo J."/>
            <person name="Cho J.-H."/>
            <person name="Park Y.-E."/>
            <person name="Jang D.-C."/>
            <person name="Im J.-S."/>
            <person name="Choi J.-G."/>
            <person name="Park H.-J."/>
            <person name="Lee G.-B."/>
            <person name="Lee Y.-G."/>
            <person name="Hong S.-Y."/>
            <person name="Cho K."/>
            <person name="Sohn K.H."/>
        </authorList>
    </citation>
    <scope>NUCLEOTIDE SEQUENCE</scope>
    <source>
        <strain evidence="2">KR_2_A2</strain>
    </source>
</reference>
<protein>
    <submittedName>
        <fullName evidence="2">Ankyrin repeats (Many copies)</fullName>
    </submittedName>
</protein>
<dbReference type="EMBL" id="JAACNO010000390">
    <property type="protein sequence ID" value="KAF4147935.1"/>
    <property type="molecule type" value="Genomic_DNA"/>
</dbReference>
<proteinExistence type="predicted"/>
<name>A0A8S9V450_PHYIN</name>
<dbReference type="Proteomes" id="UP000704712">
    <property type="component" value="Unassembled WGS sequence"/>
</dbReference>
<dbReference type="AlphaFoldDB" id="A0A8S9V450"/>
<dbReference type="InterPro" id="IPR036770">
    <property type="entry name" value="Ankyrin_rpt-contain_sf"/>
</dbReference>
<evidence type="ECO:0000313" key="3">
    <source>
        <dbReference type="Proteomes" id="UP000704712"/>
    </source>
</evidence>
<evidence type="ECO:0000256" key="1">
    <source>
        <dbReference type="SAM" id="MobiDB-lite"/>
    </source>
</evidence>
<gene>
    <name evidence="2" type="ORF">GN958_ATG02897</name>
</gene>
<feature type="region of interest" description="Disordered" evidence="1">
    <location>
        <begin position="885"/>
        <end position="919"/>
    </location>
</feature>
<dbReference type="Gene3D" id="1.25.40.20">
    <property type="entry name" value="Ankyrin repeat-containing domain"/>
    <property type="match status" value="1"/>
</dbReference>
<comment type="caution">
    <text evidence="2">The sequence shown here is derived from an EMBL/GenBank/DDBJ whole genome shotgun (WGS) entry which is preliminary data.</text>
</comment>
<evidence type="ECO:0000313" key="2">
    <source>
        <dbReference type="EMBL" id="KAF4147935.1"/>
    </source>
</evidence>
<dbReference type="SUPFAM" id="SSF48403">
    <property type="entry name" value="Ankyrin repeat"/>
    <property type="match status" value="1"/>
</dbReference>